<comment type="caution">
    <text evidence="4">The sequence shown here is derived from an EMBL/GenBank/DDBJ whole genome shotgun (WGS) entry which is preliminary data.</text>
</comment>
<dbReference type="PANTHER" id="PTHR35046:SF9">
    <property type="entry name" value="RNA-DIRECTED DNA POLYMERASE"/>
    <property type="match status" value="1"/>
</dbReference>
<sequence>MRVATAAQPKPTHHRRPGTSATPARTQRRSSKNEKKKLSDSKPPRSRRKEEEERTTEDPVKGPETNFSEALWLVHGEKKADLVLPVFAEDLASNVRAGFDSTCELILQSHAALTAQITQLATRIDALGDAPAHATVQPPPAAPLRDVVHRRPADNHDRRLVAPVDDGDLQDDAHYIQRPFAARPAGALREQLPDRDRFGHAARVPLDDGGLGRIKLSIPPFSGDRGPEDYLEWEMRMDQIFSSYHYIEERRLQLAAVEFTGYVLIWWNQILRMRTRPTSWRGMKDLMRHRFVPEHYKRDMHNKLQQLTQGTKSVDEYYKEMELLMICTGTREDAEATMSRFLNGLNFEVRDRVEMVYYNDLQDLVHQAERAEQQIKRRQAAAPANSWRRSHTEAAGSSVQPAPSTRSNHVSQSDPPKFGVSKAASTTQSTANIQCFTCGGRGHMRREYPNAKRVMLTQDGYISASDDENIDPSSEESEAHNNFDVYPGDVAPNCTNLMVQRVMADRIEGQGQRWNIFQTQCTVKNTACKLIIDGGSYTNIVSKRLVDSLSLPTWKHPQPHCVEWLYNSGKLKVTHKVRLKFSVGNYEDTVICDVLPMDACHVLLGRPWQFDKRSTHEGRSNVYSLWHKGKRHVLHPMFDKDIKVDTFAVTLKVQDTKPKPRTVSSKVGGDDEGRISITPSITPPPYTVKFGSFCVEVPPKDEWYAGSPQYRRLGNDRIPTLKLLSQDTTATGYGIHGDLAVLTLLDAMVVSRACWWCVGAVCSVWTTTRSRPGVAMTKRVSPCRHGTLAVPSSKYATYSAPLSPPLLLLALVTGPAFLFEVLAVPTAACLLLLMCLL</sequence>
<organism evidence="4 5">
    <name type="scientific">Lolium multiflorum</name>
    <name type="common">Italian ryegrass</name>
    <name type="synonym">Lolium perenne subsp. multiflorum</name>
    <dbReference type="NCBI Taxonomy" id="4521"/>
    <lineage>
        <taxon>Eukaryota</taxon>
        <taxon>Viridiplantae</taxon>
        <taxon>Streptophyta</taxon>
        <taxon>Embryophyta</taxon>
        <taxon>Tracheophyta</taxon>
        <taxon>Spermatophyta</taxon>
        <taxon>Magnoliopsida</taxon>
        <taxon>Liliopsida</taxon>
        <taxon>Poales</taxon>
        <taxon>Poaceae</taxon>
        <taxon>BOP clade</taxon>
        <taxon>Pooideae</taxon>
        <taxon>Poodae</taxon>
        <taxon>Poeae</taxon>
        <taxon>Poeae Chloroplast Group 2 (Poeae type)</taxon>
        <taxon>Loliodinae</taxon>
        <taxon>Loliinae</taxon>
        <taxon>Lolium</taxon>
    </lineage>
</organism>
<keyword evidence="2" id="KW-0472">Membrane</keyword>
<evidence type="ECO:0000256" key="2">
    <source>
        <dbReference type="SAM" id="Phobius"/>
    </source>
</evidence>
<dbReference type="CDD" id="cd00303">
    <property type="entry name" value="retropepsin_like"/>
    <property type="match status" value="1"/>
</dbReference>
<feature type="domain" description="Retrotransposon gag" evidence="3">
    <location>
        <begin position="254"/>
        <end position="346"/>
    </location>
</feature>
<evidence type="ECO:0000256" key="1">
    <source>
        <dbReference type="SAM" id="MobiDB-lite"/>
    </source>
</evidence>
<feature type="region of interest" description="Disordered" evidence="1">
    <location>
        <begin position="375"/>
        <end position="425"/>
    </location>
</feature>
<gene>
    <name evidence="4" type="ORF">QYE76_070816</name>
</gene>
<keyword evidence="2" id="KW-0812">Transmembrane</keyword>
<accession>A0AAD8WDZ8</accession>
<feature type="region of interest" description="Disordered" evidence="1">
    <location>
        <begin position="659"/>
        <end position="678"/>
    </location>
</feature>
<feature type="compositionally biased region" description="Basic and acidic residues" evidence="1">
    <location>
        <begin position="31"/>
        <end position="61"/>
    </location>
</feature>
<dbReference type="Gene3D" id="2.40.70.10">
    <property type="entry name" value="Acid Proteases"/>
    <property type="match status" value="1"/>
</dbReference>
<dbReference type="AlphaFoldDB" id="A0AAD8WDZ8"/>
<proteinExistence type="predicted"/>
<evidence type="ECO:0000313" key="5">
    <source>
        <dbReference type="Proteomes" id="UP001231189"/>
    </source>
</evidence>
<dbReference type="PANTHER" id="PTHR35046">
    <property type="entry name" value="ZINC KNUCKLE (CCHC-TYPE) FAMILY PROTEIN"/>
    <property type="match status" value="1"/>
</dbReference>
<feature type="transmembrane region" description="Helical" evidence="2">
    <location>
        <begin position="806"/>
        <end position="836"/>
    </location>
</feature>
<dbReference type="Proteomes" id="UP001231189">
    <property type="component" value="Unassembled WGS sequence"/>
</dbReference>
<keyword evidence="2" id="KW-1133">Transmembrane helix</keyword>
<feature type="region of interest" description="Disordered" evidence="1">
    <location>
        <begin position="1"/>
        <end position="64"/>
    </location>
</feature>
<protein>
    <recommendedName>
        <fullName evidence="3">Retrotransposon gag domain-containing protein</fullName>
    </recommendedName>
</protein>
<keyword evidence="5" id="KW-1185">Reference proteome</keyword>
<dbReference type="InterPro" id="IPR021109">
    <property type="entry name" value="Peptidase_aspartic_dom_sf"/>
</dbReference>
<dbReference type="InterPro" id="IPR005162">
    <property type="entry name" value="Retrotrans_gag_dom"/>
</dbReference>
<dbReference type="EMBL" id="JAUUTY010000004">
    <property type="protein sequence ID" value="KAK1653011.1"/>
    <property type="molecule type" value="Genomic_DNA"/>
</dbReference>
<evidence type="ECO:0000313" key="4">
    <source>
        <dbReference type="EMBL" id="KAK1653011.1"/>
    </source>
</evidence>
<name>A0AAD8WDZ8_LOLMU</name>
<dbReference type="Pfam" id="PF03732">
    <property type="entry name" value="Retrotrans_gag"/>
    <property type="match status" value="1"/>
</dbReference>
<evidence type="ECO:0000259" key="3">
    <source>
        <dbReference type="Pfam" id="PF03732"/>
    </source>
</evidence>
<reference evidence="4" key="1">
    <citation type="submission" date="2023-07" db="EMBL/GenBank/DDBJ databases">
        <title>A chromosome-level genome assembly of Lolium multiflorum.</title>
        <authorList>
            <person name="Chen Y."/>
            <person name="Copetti D."/>
            <person name="Kolliker R."/>
            <person name="Studer B."/>
        </authorList>
    </citation>
    <scope>NUCLEOTIDE SEQUENCE</scope>
    <source>
        <strain evidence="4">02402/16</strain>
        <tissue evidence="4">Leaf</tissue>
    </source>
</reference>
<feature type="compositionally biased region" description="Polar residues" evidence="1">
    <location>
        <begin position="395"/>
        <end position="414"/>
    </location>
</feature>